<protein>
    <submittedName>
        <fullName evidence="4">GNAT family acetyltransferase</fullName>
    </submittedName>
</protein>
<gene>
    <name evidence="4" type="ORF">METH_18305</name>
</gene>
<reference evidence="4 5" key="1">
    <citation type="submission" date="2013-09" db="EMBL/GenBank/DDBJ databases">
        <authorList>
            <consortium name="DOE Joint Genome Institute"/>
            <person name="Klenk H.-P."/>
            <person name="Huntemann M."/>
            <person name="Han J."/>
            <person name="Chen A."/>
            <person name="Kyrpides N."/>
            <person name="Mavromatis K."/>
            <person name="Markowitz V."/>
            <person name="Palaniappan K."/>
            <person name="Ivanova N."/>
            <person name="Schaumberg A."/>
            <person name="Pati A."/>
            <person name="Liolios K."/>
            <person name="Nordberg H.P."/>
            <person name="Cantor M.N."/>
            <person name="Hua S.X."/>
            <person name="Woyke T."/>
        </authorList>
    </citation>
    <scope>NUCLEOTIDE SEQUENCE [LARGE SCALE GENOMIC DNA]</scope>
    <source>
        <strain evidence="4 5">DSM 14336</strain>
    </source>
</reference>
<dbReference type="PANTHER" id="PTHR43877:SF2">
    <property type="entry name" value="AMINOALKYLPHOSPHONATE N-ACETYLTRANSFERASE-RELATED"/>
    <property type="match status" value="1"/>
</dbReference>
<dbReference type="PROSITE" id="PS51186">
    <property type="entry name" value="GNAT"/>
    <property type="match status" value="1"/>
</dbReference>
<dbReference type="PATRIC" id="fig|999552.6.peg.3623"/>
<evidence type="ECO:0000256" key="2">
    <source>
        <dbReference type="ARBA" id="ARBA00023315"/>
    </source>
</evidence>
<name>V9VWJ6_9RHOB</name>
<dbReference type="InterPro" id="IPR050832">
    <property type="entry name" value="Bact_Acetyltransf"/>
</dbReference>
<keyword evidence="5" id="KW-1185">Reference proteome</keyword>
<organism evidence="4 5">
    <name type="scientific">Leisingera methylohalidivorans DSM 14336</name>
    <dbReference type="NCBI Taxonomy" id="999552"/>
    <lineage>
        <taxon>Bacteria</taxon>
        <taxon>Pseudomonadati</taxon>
        <taxon>Pseudomonadota</taxon>
        <taxon>Alphaproteobacteria</taxon>
        <taxon>Rhodobacterales</taxon>
        <taxon>Roseobacteraceae</taxon>
        <taxon>Leisingera</taxon>
    </lineage>
</organism>
<dbReference type="AlphaFoldDB" id="V9VWJ6"/>
<dbReference type="HOGENOM" id="CLU_087351_3_0_5"/>
<dbReference type="EMBL" id="CP006773">
    <property type="protein sequence ID" value="AHD02303.1"/>
    <property type="molecule type" value="Genomic_DNA"/>
</dbReference>
<dbReference type="STRING" id="999552.METH_18305"/>
<evidence type="ECO:0000313" key="5">
    <source>
        <dbReference type="Proteomes" id="UP000018780"/>
    </source>
</evidence>
<dbReference type="SUPFAM" id="SSF55729">
    <property type="entry name" value="Acyl-CoA N-acyltransferases (Nat)"/>
    <property type="match status" value="1"/>
</dbReference>
<evidence type="ECO:0000256" key="1">
    <source>
        <dbReference type="ARBA" id="ARBA00022679"/>
    </source>
</evidence>
<keyword evidence="1 4" id="KW-0808">Transferase</keyword>
<accession>V9VWJ6</accession>
<dbReference type="PANTHER" id="PTHR43877">
    <property type="entry name" value="AMINOALKYLPHOSPHONATE N-ACETYLTRANSFERASE-RELATED-RELATED"/>
    <property type="match status" value="1"/>
</dbReference>
<dbReference type="CDD" id="cd04301">
    <property type="entry name" value="NAT_SF"/>
    <property type="match status" value="1"/>
</dbReference>
<dbReference type="InterPro" id="IPR016181">
    <property type="entry name" value="Acyl_CoA_acyltransferase"/>
</dbReference>
<keyword evidence="2" id="KW-0012">Acyltransferase</keyword>
<evidence type="ECO:0000259" key="3">
    <source>
        <dbReference type="PROSITE" id="PS51186"/>
    </source>
</evidence>
<sequence>MQIRPATVFDVFAMSQVLIASIRDLCRADHGGDAAKIADWTADKSPAHIRSWIDGPGRYWLAERGGSAEAVGGLDPDGAVSLLYVSPNAAGRGSGSVLLGHLEAELRRADHSDGRLNATRTALGFYQHHGWQRVDAPEGCCGTSGVPMRKPLL</sequence>
<dbReference type="InterPro" id="IPR000182">
    <property type="entry name" value="GNAT_dom"/>
</dbReference>
<proteinExistence type="predicted"/>
<dbReference type="KEGG" id="lmd:METH_18305"/>
<dbReference type="Proteomes" id="UP000018780">
    <property type="component" value="Chromosome"/>
</dbReference>
<dbReference type="Gene3D" id="3.40.630.30">
    <property type="match status" value="1"/>
</dbReference>
<dbReference type="GO" id="GO:0016747">
    <property type="term" value="F:acyltransferase activity, transferring groups other than amino-acyl groups"/>
    <property type="evidence" value="ECO:0007669"/>
    <property type="project" value="InterPro"/>
</dbReference>
<evidence type="ECO:0000313" key="4">
    <source>
        <dbReference type="EMBL" id="AHD02303.1"/>
    </source>
</evidence>
<feature type="domain" description="N-acetyltransferase" evidence="3">
    <location>
        <begin position="1"/>
        <end position="153"/>
    </location>
</feature>
<dbReference type="Pfam" id="PF13673">
    <property type="entry name" value="Acetyltransf_10"/>
    <property type="match status" value="1"/>
</dbReference>